<dbReference type="EMBL" id="HBUF01633062">
    <property type="protein sequence ID" value="CAG6783566.1"/>
    <property type="molecule type" value="Transcribed_RNA"/>
</dbReference>
<sequence>MARRLSVWAVSRSYIASPGSVLRRICIERVSTRSPSRQFVPVNLRCGGFPKCLTAGSSPVRCPMLSFISRSTIDGTLTIGSRRTSSRKELIRPEDGSTHC</sequence>
<accession>A0A8D9FAU1</accession>
<evidence type="ECO:0000313" key="1">
    <source>
        <dbReference type="EMBL" id="CAG6783566.1"/>
    </source>
</evidence>
<name>A0A8D9FAU1_9HEMI</name>
<organism evidence="1">
    <name type="scientific">Cacopsylla melanoneura</name>
    <dbReference type="NCBI Taxonomy" id="428564"/>
    <lineage>
        <taxon>Eukaryota</taxon>
        <taxon>Metazoa</taxon>
        <taxon>Ecdysozoa</taxon>
        <taxon>Arthropoda</taxon>
        <taxon>Hexapoda</taxon>
        <taxon>Insecta</taxon>
        <taxon>Pterygota</taxon>
        <taxon>Neoptera</taxon>
        <taxon>Paraneoptera</taxon>
        <taxon>Hemiptera</taxon>
        <taxon>Sternorrhyncha</taxon>
        <taxon>Psylloidea</taxon>
        <taxon>Psyllidae</taxon>
        <taxon>Psyllinae</taxon>
        <taxon>Cacopsylla</taxon>
    </lineage>
</organism>
<proteinExistence type="predicted"/>
<reference evidence="1" key="1">
    <citation type="submission" date="2021-05" db="EMBL/GenBank/DDBJ databases">
        <authorList>
            <person name="Alioto T."/>
            <person name="Alioto T."/>
            <person name="Gomez Garrido J."/>
        </authorList>
    </citation>
    <scope>NUCLEOTIDE SEQUENCE</scope>
</reference>
<protein>
    <submittedName>
        <fullName evidence="1">Uncharacterized protein</fullName>
    </submittedName>
</protein>
<dbReference type="AlphaFoldDB" id="A0A8D9FAU1"/>